<dbReference type="GO" id="GO:0090563">
    <property type="term" value="F:protein-phosphocysteine-sugar phosphotransferase activity"/>
    <property type="evidence" value="ECO:0007669"/>
    <property type="project" value="TreeGrafter"/>
</dbReference>
<evidence type="ECO:0000256" key="13">
    <source>
        <dbReference type="ARBA" id="ARBA00023136"/>
    </source>
</evidence>
<dbReference type="RefSeq" id="WP_130606814.1">
    <property type="nucleotide sequence ID" value="NZ_AP019368.1"/>
</dbReference>
<dbReference type="Proteomes" id="UP000291236">
    <property type="component" value="Chromosome"/>
</dbReference>
<dbReference type="PANTHER" id="PTHR30505:SF0">
    <property type="entry name" value="FRUCTOSE-LIKE PTS SYSTEM EIIBC COMPONENT-RELATED"/>
    <property type="match status" value="1"/>
</dbReference>
<evidence type="ECO:0000313" key="18">
    <source>
        <dbReference type="Proteomes" id="UP000291236"/>
    </source>
</evidence>
<dbReference type="InterPro" id="IPR006327">
    <property type="entry name" value="PTS_IIC_fruc"/>
</dbReference>
<protein>
    <recommendedName>
        <fullName evidence="3">protein-N(pi)-phosphohistidine--D-fructose phosphotransferase</fullName>
        <ecNumber evidence="3">2.7.1.202</ecNumber>
    </recommendedName>
</protein>
<feature type="transmembrane region" description="Helical" evidence="14">
    <location>
        <begin position="326"/>
        <end position="349"/>
    </location>
</feature>
<evidence type="ECO:0000256" key="9">
    <source>
        <dbReference type="ARBA" id="ARBA00022683"/>
    </source>
</evidence>
<dbReference type="OrthoDB" id="9782569at2"/>
<dbReference type="EC" id="2.7.1.202" evidence="3"/>
<dbReference type="InterPro" id="IPR013011">
    <property type="entry name" value="PTS_EIIB_2"/>
</dbReference>
<evidence type="ECO:0000259" key="15">
    <source>
        <dbReference type="PROSITE" id="PS51099"/>
    </source>
</evidence>
<feature type="transmembrane region" description="Helical" evidence="14">
    <location>
        <begin position="409"/>
        <end position="426"/>
    </location>
</feature>
<dbReference type="InterPro" id="IPR050864">
    <property type="entry name" value="Bacterial_PTS_Sugar_Transport"/>
</dbReference>
<feature type="transmembrane region" description="Helical" evidence="14">
    <location>
        <begin position="251"/>
        <end position="276"/>
    </location>
</feature>
<evidence type="ECO:0000256" key="14">
    <source>
        <dbReference type="SAM" id="Phobius"/>
    </source>
</evidence>
<keyword evidence="11" id="KW-0418">Kinase</keyword>
<feature type="transmembrane region" description="Helical" evidence="14">
    <location>
        <begin position="547"/>
        <end position="571"/>
    </location>
</feature>
<dbReference type="SUPFAM" id="SSF52794">
    <property type="entry name" value="PTS system IIB component-like"/>
    <property type="match status" value="2"/>
</dbReference>
<dbReference type="AlphaFoldDB" id="A0A4P2VHD2"/>
<evidence type="ECO:0000256" key="6">
    <source>
        <dbReference type="ARBA" id="ARBA00022553"/>
    </source>
</evidence>
<evidence type="ECO:0000256" key="10">
    <source>
        <dbReference type="ARBA" id="ARBA00022692"/>
    </source>
</evidence>
<dbReference type="NCBIfam" id="TIGR00829">
    <property type="entry name" value="FRU"/>
    <property type="match status" value="1"/>
</dbReference>
<feature type="domain" description="PTS EIIB type-2" evidence="15">
    <location>
        <begin position="119"/>
        <end position="214"/>
    </location>
</feature>
<dbReference type="GO" id="GO:0005351">
    <property type="term" value="F:carbohydrate:proton symporter activity"/>
    <property type="evidence" value="ECO:0007669"/>
    <property type="project" value="InterPro"/>
</dbReference>
<keyword evidence="18" id="KW-1185">Reference proteome</keyword>
<keyword evidence="6" id="KW-0597">Phosphoprotein</keyword>
<keyword evidence="10 14" id="KW-0812">Transmembrane</keyword>
<name>A0A4P2VHD2_FLUSA</name>
<keyword evidence="4" id="KW-0813">Transport</keyword>
<dbReference type="NCBIfam" id="TIGR01427">
    <property type="entry name" value="PTS_IIC_fructo"/>
    <property type="match status" value="1"/>
</dbReference>
<evidence type="ECO:0000259" key="16">
    <source>
        <dbReference type="PROSITE" id="PS51104"/>
    </source>
</evidence>
<dbReference type="Pfam" id="PF02378">
    <property type="entry name" value="PTS_EIIC"/>
    <property type="match status" value="1"/>
</dbReference>
<evidence type="ECO:0000256" key="1">
    <source>
        <dbReference type="ARBA" id="ARBA00001401"/>
    </source>
</evidence>
<dbReference type="InterPro" id="IPR003353">
    <property type="entry name" value="PTS_IIB_fruc"/>
</dbReference>
<sequence length="577" mass="62182">MARIKVIITSQEYSIQPFLANDLITQEALKHKYKVDSEIHSHKIMQKSFVTEPNLENTDIIIQVGEEIEENRFIGLPIYKTTFEKILNNTEQELLNAIHLIIKNKKKQNSEIVNNVFNIVAVTSCPTGIAHTFMAAEGLIQAAAELKFNIKVETQGSVGKQNTLNDADINSADLVIIAADTKVDLSRFQNKKIFQTSTKQAIKNGVILIQTAIKEAKLFSENLNNSDPEANQSSDKNSSFKQNYKHLMTGVSYMLPFVTAGGLMIALAFALGGIYASDDSYKDTLAWALFQIGAKGAFPLMVPALSGYIAYSIANRPGIAPGMIGGMLAVSLDAGFLGGIISGYFAGYVTEFLNQKIKLNKNLEGLKPVIILPVLSSLIIGLFMLYVVGKPVAGLMHYLTTSLNNLQDGSAIILGLIIGGMMAFDMGGPLNKAAYAFSTSLISSQIYTPMGAAMIAGMVPPLGVALATKLFKTKFNKEEREAGNSTALLGISFITEGAIPYAAKDPLRVIPVFVIGSAIAGALAMFFKIEIKVPHGGIFVLPIPNAVVHISGFMIALTVGTLITAILMGIIKKPILK</sequence>
<dbReference type="PROSITE" id="PS51104">
    <property type="entry name" value="PTS_EIIC_TYPE_2"/>
    <property type="match status" value="1"/>
</dbReference>
<keyword evidence="12 14" id="KW-1133">Transmembrane helix</keyword>
<evidence type="ECO:0000313" key="17">
    <source>
        <dbReference type="EMBL" id="BBH52373.1"/>
    </source>
</evidence>
<feature type="transmembrane region" description="Helical" evidence="14">
    <location>
        <begin position="296"/>
        <end position="314"/>
    </location>
</feature>
<comment type="subcellular location">
    <subcellularLocation>
        <location evidence="2">Cell inner membrane</location>
        <topology evidence="2">Multi-pass membrane protein</topology>
    </subcellularLocation>
</comment>
<evidence type="ECO:0000256" key="8">
    <source>
        <dbReference type="ARBA" id="ARBA00022679"/>
    </source>
</evidence>
<evidence type="ECO:0000256" key="12">
    <source>
        <dbReference type="ARBA" id="ARBA00022989"/>
    </source>
</evidence>
<dbReference type="GO" id="GO:0005886">
    <property type="term" value="C:plasma membrane"/>
    <property type="evidence" value="ECO:0007669"/>
    <property type="project" value="UniProtKB-SubCell"/>
</dbReference>
<dbReference type="GO" id="GO:0022877">
    <property type="term" value="F:protein-N(PI)-phosphohistidine-fructose phosphotransferase system transporter activity"/>
    <property type="evidence" value="ECO:0007669"/>
    <property type="project" value="InterPro"/>
</dbReference>
<keyword evidence="7" id="KW-0762">Sugar transport</keyword>
<dbReference type="Gene3D" id="3.40.50.2300">
    <property type="match status" value="2"/>
</dbReference>
<dbReference type="InterPro" id="IPR003501">
    <property type="entry name" value="PTS_EIIB_2/3"/>
</dbReference>
<dbReference type="InterPro" id="IPR036095">
    <property type="entry name" value="PTS_EIIB-like_sf"/>
</dbReference>
<feature type="transmembrane region" description="Helical" evidence="14">
    <location>
        <begin position="369"/>
        <end position="388"/>
    </location>
</feature>
<accession>A0A4P2VHD2</accession>
<dbReference type="InterPro" id="IPR013014">
    <property type="entry name" value="PTS_EIIC_2"/>
</dbReference>
<proteinExistence type="predicted"/>
<gene>
    <name evidence="17" type="ORF">JCM31447_08140</name>
</gene>
<feature type="transmembrane region" description="Helical" evidence="14">
    <location>
        <begin position="446"/>
        <end position="467"/>
    </location>
</feature>
<evidence type="ECO:0000256" key="2">
    <source>
        <dbReference type="ARBA" id="ARBA00004429"/>
    </source>
</evidence>
<reference evidence="17 18" key="1">
    <citation type="submission" date="2018-12" db="EMBL/GenBank/DDBJ databases">
        <title>Rubrispira sanarue gen. nov., sp., nov., a member of the order Silvanigrellales, isolated from a brackish lake in Hamamatsu Japan.</title>
        <authorList>
            <person name="Maejima Y."/>
            <person name="Iino T."/>
            <person name="Muraguchi Y."/>
            <person name="Fukuda K."/>
            <person name="Nojiri H."/>
            <person name="Ohkuma M."/>
            <person name="Moriuchi R."/>
            <person name="Dohra H."/>
            <person name="Kimbara K."/>
            <person name="Shintani M."/>
        </authorList>
    </citation>
    <scope>NUCLEOTIDE SEQUENCE [LARGE SCALE GENOMIC DNA]</scope>
    <source>
        <strain evidence="17 18">RF1110005</strain>
    </source>
</reference>
<evidence type="ECO:0000256" key="4">
    <source>
        <dbReference type="ARBA" id="ARBA00022448"/>
    </source>
</evidence>
<dbReference type="InterPro" id="IPR003352">
    <property type="entry name" value="PTS_EIIC"/>
</dbReference>
<dbReference type="Pfam" id="PF02302">
    <property type="entry name" value="PTS_IIB"/>
    <property type="match status" value="1"/>
</dbReference>
<keyword evidence="13 14" id="KW-0472">Membrane</keyword>
<keyword evidence="9" id="KW-0598">Phosphotransferase system</keyword>
<dbReference type="KEGG" id="sbf:JCM31447_08140"/>
<organism evidence="17 18">
    <name type="scientific">Fluviispira sanaruensis</name>
    <dbReference type="NCBI Taxonomy" id="2493639"/>
    <lineage>
        <taxon>Bacteria</taxon>
        <taxon>Pseudomonadati</taxon>
        <taxon>Bdellovibrionota</taxon>
        <taxon>Oligoflexia</taxon>
        <taxon>Silvanigrellales</taxon>
        <taxon>Silvanigrellaceae</taxon>
        <taxon>Fluviispira</taxon>
    </lineage>
</organism>
<dbReference type="CDD" id="cd05569">
    <property type="entry name" value="PTS_IIB_fructose"/>
    <property type="match status" value="1"/>
</dbReference>
<evidence type="ECO:0000256" key="7">
    <source>
        <dbReference type="ARBA" id="ARBA00022597"/>
    </source>
</evidence>
<keyword evidence="8" id="KW-0808">Transferase</keyword>
<comment type="catalytic activity">
    <reaction evidence="1">
        <text>D-fructose(out) + N(pros)-phospho-L-histidyl-[protein] = D-fructose 1-phosphate(in) + L-histidyl-[protein]</text>
        <dbReference type="Rhea" id="RHEA:49252"/>
        <dbReference type="Rhea" id="RHEA-COMP:9745"/>
        <dbReference type="Rhea" id="RHEA-COMP:9746"/>
        <dbReference type="ChEBI" id="CHEBI:29979"/>
        <dbReference type="ChEBI" id="CHEBI:37721"/>
        <dbReference type="ChEBI" id="CHEBI:58674"/>
        <dbReference type="ChEBI" id="CHEBI:64837"/>
        <dbReference type="EC" id="2.7.1.202"/>
    </reaction>
</comment>
<dbReference type="GO" id="GO:0016301">
    <property type="term" value="F:kinase activity"/>
    <property type="evidence" value="ECO:0007669"/>
    <property type="project" value="UniProtKB-KW"/>
</dbReference>
<evidence type="ECO:0000256" key="3">
    <source>
        <dbReference type="ARBA" id="ARBA00012799"/>
    </source>
</evidence>
<feature type="domain" description="PTS EIIC type-2" evidence="16">
    <location>
        <begin position="243"/>
        <end position="577"/>
    </location>
</feature>
<dbReference type="PANTHER" id="PTHR30505">
    <property type="entry name" value="FRUCTOSE-LIKE PERMEASE"/>
    <property type="match status" value="1"/>
</dbReference>
<dbReference type="EMBL" id="AP019368">
    <property type="protein sequence ID" value="BBH52373.1"/>
    <property type="molecule type" value="Genomic_DNA"/>
</dbReference>
<evidence type="ECO:0000256" key="5">
    <source>
        <dbReference type="ARBA" id="ARBA00022475"/>
    </source>
</evidence>
<feature type="transmembrane region" description="Helical" evidence="14">
    <location>
        <begin position="509"/>
        <end position="527"/>
    </location>
</feature>
<dbReference type="FunFam" id="3.40.50.2300:FF:000014">
    <property type="entry name" value="PTS system fructose-like transporter subunit IIB"/>
    <property type="match status" value="1"/>
</dbReference>
<evidence type="ECO:0000256" key="11">
    <source>
        <dbReference type="ARBA" id="ARBA00022777"/>
    </source>
</evidence>
<dbReference type="GO" id="GO:0009401">
    <property type="term" value="P:phosphoenolpyruvate-dependent sugar phosphotransferase system"/>
    <property type="evidence" value="ECO:0007669"/>
    <property type="project" value="UniProtKB-KW"/>
</dbReference>
<dbReference type="PROSITE" id="PS51099">
    <property type="entry name" value="PTS_EIIB_TYPE_2"/>
    <property type="match status" value="1"/>
</dbReference>
<keyword evidence="5" id="KW-1003">Cell membrane</keyword>